<dbReference type="KEGG" id="eus:EUTSA_v10024104mg"/>
<evidence type="ECO:0000256" key="1">
    <source>
        <dbReference type="SAM" id="MobiDB-lite"/>
    </source>
</evidence>
<dbReference type="PANTHER" id="PTHR47592">
    <property type="entry name" value="PBF68 PROTEIN"/>
    <property type="match status" value="1"/>
</dbReference>
<gene>
    <name evidence="2" type="ORF">EUTSA_v10024104mg</name>
</gene>
<protein>
    <submittedName>
        <fullName evidence="2">Uncharacterized protein</fullName>
    </submittedName>
</protein>
<dbReference type="Pfam" id="PF14223">
    <property type="entry name" value="Retrotran_gag_2"/>
    <property type="match status" value="1"/>
</dbReference>
<keyword evidence="3" id="KW-1185">Reference proteome</keyword>
<organism evidence="2 3">
    <name type="scientific">Eutrema salsugineum</name>
    <name type="common">Saltwater cress</name>
    <name type="synonym">Sisymbrium salsugineum</name>
    <dbReference type="NCBI Taxonomy" id="72664"/>
    <lineage>
        <taxon>Eukaryota</taxon>
        <taxon>Viridiplantae</taxon>
        <taxon>Streptophyta</taxon>
        <taxon>Embryophyta</taxon>
        <taxon>Tracheophyta</taxon>
        <taxon>Spermatophyta</taxon>
        <taxon>Magnoliopsida</taxon>
        <taxon>eudicotyledons</taxon>
        <taxon>Gunneridae</taxon>
        <taxon>Pentapetalae</taxon>
        <taxon>rosids</taxon>
        <taxon>malvids</taxon>
        <taxon>Brassicales</taxon>
        <taxon>Brassicaceae</taxon>
        <taxon>Eutremeae</taxon>
        <taxon>Eutrema</taxon>
    </lineage>
</organism>
<dbReference type="AlphaFoldDB" id="V4KI32"/>
<reference evidence="2 3" key="1">
    <citation type="journal article" date="2013" name="Front. Plant Sci.">
        <title>The Reference Genome of the Halophytic Plant Eutrema salsugineum.</title>
        <authorList>
            <person name="Yang R."/>
            <person name="Jarvis D.E."/>
            <person name="Chen H."/>
            <person name="Beilstein M.A."/>
            <person name="Grimwood J."/>
            <person name="Jenkins J."/>
            <person name="Shu S."/>
            <person name="Prochnik S."/>
            <person name="Xin M."/>
            <person name="Ma C."/>
            <person name="Schmutz J."/>
            <person name="Wing R.A."/>
            <person name="Mitchell-Olds T."/>
            <person name="Schumaker K.S."/>
            <person name="Wang X."/>
        </authorList>
    </citation>
    <scope>NUCLEOTIDE SEQUENCE [LARGE SCALE GENOMIC DNA]</scope>
</reference>
<sequence>MTLKFGKLEKFENESLEETRKQFKWENDDHICCGHILNSMSDPLFDVESAKELDALESKYMAGDASRKNFFLSNFNNYKMFDSRWVMEQYSELFCILGKFTQHNMNPSWLRIEKSQRAQEGVKPKDKEVGTSYMNMNMMEESGSTKENNEKKRSINNNTNGRSNKKIKSIIFRLQRIK</sequence>
<evidence type="ECO:0000313" key="2">
    <source>
        <dbReference type="EMBL" id="ESQ29517.1"/>
    </source>
</evidence>
<proteinExistence type="predicted"/>
<dbReference type="PANTHER" id="PTHR47592:SF29">
    <property type="entry name" value="ZINC FINGER, CCHC-TYPE"/>
    <property type="match status" value="1"/>
</dbReference>
<feature type="compositionally biased region" description="Basic and acidic residues" evidence="1">
    <location>
        <begin position="143"/>
        <end position="153"/>
    </location>
</feature>
<feature type="region of interest" description="Disordered" evidence="1">
    <location>
        <begin position="140"/>
        <end position="162"/>
    </location>
</feature>
<dbReference type="eggNOG" id="ENOG502S012">
    <property type="taxonomic scope" value="Eukaryota"/>
</dbReference>
<accession>V4KI32</accession>
<name>V4KI32_EUTSA</name>
<evidence type="ECO:0000313" key="3">
    <source>
        <dbReference type="Proteomes" id="UP000030689"/>
    </source>
</evidence>
<dbReference type="EMBL" id="KI517881">
    <property type="protein sequence ID" value="ESQ29517.1"/>
    <property type="molecule type" value="Genomic_DNA"/>
</dbReference>
<dbReference type="Gramene" id="ESQ29517">
    <property type="protein sequence ID" value="ESQ29517"/>
    <property type="gene ID" value="EUTSA_v10024104mg"/>
</dbReference>
<dbReference type="Proteomes" id="UP000030689">
    <property type="component" value="Unassembled WGS sequence"/>
</dbReference>